<dbReference type="Proteomes" id="UP000192223">
    <property type="component" value="Unplaced"/>
</dbReference>
<accession>A0A7F5R3D5</accession>
<dbReference type="InterPro" id="IPR036397">
    <property type="entry name" value="RNaseH_sf"/>
</dbReference>
<dbReference type="InParanoid" id="A0A7F5R3D5"/>
<keyword evidence="2" id="KW-1185">Reference proteome</keyword>
<proteinExistence type="predicted"/>
<dbReference type="PANTHER" id="PTHR47331:SF1">
    <property type="entry name" value="GAG-LIKE PROTEIN"/>
    <property type="match status" value="1"/>
</dbReference>
<dbReference type="Pfam" id="PF18701">
    <property type="entry name" value="DUF5641"/>
    <property type="match status" value="1"/>
</dbReference>
<evidence type="ECO:0000259" key="1">
    <source>
        <dbReference type="PROSITE" id="PS50994"/>
    </source>
</evidence>
<dbReference type="KEGG" id="apln:112904399"/>
<evidence type="ECO:0000313" key="3">
    <source>
        <dbReference type="RefSeq" id="XP_025830097.1"/>
    </source>
</evidence>
<organism evidence="2 3">
    <name type="scientific">Agrilus planipennis</name>
    <name type="common">Emerald ash borer</name>
    <name type="synonym">Agrilus marcopoli</name>
    <dbReference type="NCBI Taxonomy" id="224129"/>
    <lineage>
        <taxon>Eukaryota</taxon>
        <taxon>Metazoa</taxon>
        <taxon>Ecdysozoa</taxon>
        <taxon>Arthropoda</taxon>
        <taxon>Hexapoda</taxon>
        <taxon>Insecta</taxon>
        <taxon>Pterygota</taxon>
        <taxon>Neoptera</taxon>
        <taxon>Endopterygota</taxon>
        <taxon>Coleoptera</taxon>
        <taxon>Polyphaga</taxon>
        <taxon>Elateriformia</taxon>
        <taxon>Buprestoidea</taxon>
        <taxon>Buprestidae</taxon>
        <taxon>Agrilinae</taxon>
        <taxon>Agrilus</taxon>
    </lineage>
</organism>
<dbReference type="SUPFAM" id="SSF53098">
    <property type="entry name" value="Ribonuclease H-like"/>
    <property type="match status" value="1"/>
</dbReference>
<dbReference type="PROSITE" id="PS50994">
    <property type="entry name" value="INTEGRASE"/>
    <property type="match status" value="1"/>
</dbReference>
<dbReference type="GO" id="GO:0015074">
    <property type="term" value="P:DNA integration"/>
    <property type="evidence" value="ECO:0007669"/>
    <property type="project" value="InterPro"/>
</dbReference>
<dbReference type="InterPro" id="IPR012337">
    <property type="entry name" value="RNaseH-like_sf"/>
</dbReference>
<dbReference type="GO" id="GO:0003676">
    <property type="term" value="F:nucleic acid binding"/>
    <property type="evidence" value="ECO:0007669"/>
    <property type="project" value="InterPro"/>
</dbReference>
<dbReference type="AlphaFoldDB" id="A0A7F5R3D5"/>
<name>A0A7F5R3D5_AGRPL</name>
<gene>
    <name evidence="3" type="primary">LOC112904399</name>
</gene>
<evidence type="ECO:0000313" key="2">
    <source>
        <dbReference type="Proteomes" id="UP000192223"/>
    </source>
</evidence>
<dbReference type="InterPro" id="IPR001584">
    <property type="entry name" value="Integrase_cat-core"/>
</dbReference>
<dbReference type="InterPro" id="IPR040676">
    <property type="entry name" value="DUF5641"/>
</dbReference>
<sequence length="296" mass="32688">MDRSFVCFSTSAVLLEVVSDYSTETFVAAYKRFASRRGICYSLYSDCGTNFAGADATLKSLFKAGSKELGKLATLLSNDGTNWVFNPPGAPHFGGKWEAAVKSLKFHLSRVIGETLLTYEEMTTFLHQVEAILNSRPLAPLSEDPADLSALTPGHFLIGEALNAVPEPSLSELAESRLSKWQLIQQRTEHFWKRWSAECLQRYQAISKWHHASNEVKVGSLVLITDERLPPTKWPLARVLSLHPGRDGLTRVVTIRSATSTLTRPIAKLCVLPVDAFEEPFVNAVAKGGENVKKLA</sequence>
<dbReference type="OrthoDB" id="6766792at2759"/>
<dbReference type="PANTHER" id="PTHR47331">
    <property type="entry name" value="PHD-TYPE DOMAIN-CONTAINING PROTEIN"/>
    <property type="match status" value="1"/>
</dbReference>
<protein>
    <submittedName>
        <fullName evidence="3">Uncharacterized protein LOC112904399</fullName>
    </submittedName>
</protein>
<dbReference type="GeneID" id="112904399"/>
<reference evidence="3" key="1">
    <citation type="submission" date="2025-08" db="UniProtKB">
        <authorList>
            <consortium name="RefSeq"/>
        </authorList>
    </citation>
    <scope>IDENTIFICATION</scope>
    <source>
        <tissue evidence="3">Entire body</tissue>
    </source>
</reference>
<dbReference type="RefSeq" id="XP_025830097.1">
    <property type="nucleotide sequence ID" value="XM_025974312.1"/>
</dbReference>
<feature type="domain" description="Integrase catalytic" evidence="1">
    <location>
        <begin position="1"/>
        <end position="161"/>
    </location>
</feature>
<dbReference type="Gene3D" id="3.30.420.10">
    <property type="entry name" value="Ribonuclease H-like superfamily/Ribonuclease H"/>
    <property type="match status" value="1"/>
</dbReference>